<comment type="similarity">
    <text evidence="1 9">Belongs to the GHMP kinase family. IspE subfamily.</text>
</comment>
<comment type="catalytic activity">
    <reaction evidence="9">
        <text>4-CDP-2-C-methyl-D-erythritol + ATP = 4-CDP-2-C-methyl-D-erythritol 2-phosphate + ADP + H(+)</text>
        <dbReference type="Rhea" id="RHEA:18437"/>
        <dbReference type="ChEBI" id="CHEBI:15378"/>
        <dbReference type="ChEBI" id="CHEBI:30616"/>
        <dbReference type="ChEBI" id="CHEBI:57823"/>
        <dbReference type="ChEBI" id="CHEBI:57919"/>
        <dbReference type="ChEBI" id="CHEBI:456216"/>
        <dbReference type="EC" id="2.7.1.148"/>
    </reaction>
</comment>
<organism evidence="12 13">
    <name type="scientific">Isoptericola luteus</name>
    <dbReference type="NCBI Taxonomy" id="2879484"/>
    <lineage>
        <taxon>Bacteria</taxon>
        <taxon>Bacillati</taxon>
        <taxon>Actinomycetota</taxon>
        <taxon>Actinomycetes</taxon>
        <taxon>Micrococcales</taxon>
        <taxon>Promicromonosporaceae</taxon>
        <taxon>Isoptericola</taxon>
    </lineage>
</organism>
<evidence type="ECO:0000256" key="5">
    <source>
        <dbReference type="ARBA" id="ARBA00022741"/>
    </source>
</evidence>
<sequence>MTHLAAAPLPSVRVRAPGKVNLSLRVGPVQEDGYHPLVTIFQAVALYEEVTARQVAAGSGVSVTVDGPHAELVPCDETNLAWRAAESLARLVGVEPDVALHLVKGVPVAGGMAGGSADAAATLVACDALWDTGLSREELSGLAAELGADVAFALLGHTAVGTGRGHLLTPAMTRGEFHWAFAVRDEGLSTPAVYRRFDELTAGSGHDVELAEDTGLMQALRAGDAHALGAALHNDLEPAALSLRPDLERTQDVARDAGALGVLVSGSGPTVAALARSRQHALAVAASWTAEGAADSVWCTSGPAHGARLLP</sequence>
<reference evidence="12 13" key="1">
    <citation type="submission" date="2021-09" db="EMBL/GenBank/DDBJ databases">
        <title>Isoptericola luteus sp. nov., a novel bacterium isolated from Harbin, the capital city of Heilongjiang province.</title>
        <authorList>
            <person name="Li J."/>
        </authorList>
    </citation>
    <scope>NUCLEOTIDE SEQUENCE [LARGE SCALE GENOMIC DNA]</scope>
    <source>
        <strain evidence="12 13">NEAU-Y5</strain>
    </source>
</reference>
<protein>
    <recommendedName>
        <fullName evidence="3 9">4-diphosphocytidyl-2-C-methyl-D-erythritol kinase</fullName>
        <shortName evidence="9">CMK</shortName>
        <ecNumber evidence="2 9">2.7.1.148</ecNumber>
    </recommendedName>
    <alternativeName>
        <fullName evidence="8 9">4-(cytidine-5'-diphospho)-2-C-methyl-D-erythritol kinase</fullName>
    </alternativeName>
</protein>
<evidence type="ECO:0000256" key="6">
    <source>
        <dbReference type="ARBA" id="ARBA00022777"/>
    </source>
</evidence>
<feature type="active site" evidence="9">
    <location>
        <position position="149"/>
    </location>
</feature>
<dbReference type="Gene3D" id="3.30.70.890">
    <property type="entry name" value="GHMP kinase, C-terminal domain"/>
    <property type="match status" value="1"/>
</dbReference>
<accession>A0ABS7ZF55</accession>
<evidence type="ECO:0000256" key="3">
    <source>
        <dbReference type="ARBA" id="ARBA00017473"/>
    </source>
</evidence>
<comment type="pathway">
    <text evidence="9">Isoprenoid biosynthesis; isopentenyl diphosphate biosynthesis via DXP pathway; isopentenyl diphosphate from 1-deoxy-D-xylulose 5-phosphate: step 3/6.</text>
</comment>
<name>A0ABS7ZF55_9MICO</name>
<keyword evidence="4 9" id="KW-0808">Transferase</keyword>
<evidence type="ECO:0000256" key="7">
    <source>
        <dbReference type="ARBA" id="ARBA00022840"/>
    </source>
</evidence>
<proteinExistence type="inferred from homology"/>
<dbReference type="NCBIfam" id="NF002870">
    <property type="entry name" value="PRK03188.1"/>
    <property type="match status" value="1"/>
</dbReference>
<evidence type="ECO:0000256" key="1">
    <source>
        <dbReference type="ARBA" id="ARBA00009684"/>
    </source>
</evidence>
<dbReference type="Pfam" id="PF00288">
    <property type="entry name" value="GHMP_kinases_N"/>
    <property type="match status" value="1"/>
</dbReference>
<dbReference type="Proteomes" id="UP001319870">
    <property type="component" value="Unassembled WGS sequence"/>
</dbReference>
<dbReference type="InterPro" id="IPR020568">
    <property type="entry name" value="Ribosomal_Su5_D2-typ_SF"/>
</dbReference>
<keyword evidence="7 9" id="KW-0067">ATP-binding</keyword>
<dbReference type="PANTHER" id="PTHR43527">
    <property type="entry name" value="4-DIPHOSPHOCYTIDYL-2-C-METHYL-D-ERYTHRITOL KINASE, CHLOROPLASTIC"/>
    <property type="match status" value="1"/>
</dbReference>
<evidence type="ECO:0000256" key="8">
    <source>
        <dbReference type="ARBA" id="ARBA00032554"/>
    </source>
</evidence>
<dbReference type="InterPro" id="IPR013750">
    <property type="entry name" value="GHMP_kinase_C_dom"/>
</dbReference>
<dbReference type="InterPro" id="IPR014721">
    <property type="entry name" value="Ribsml_uS5_D2-typ_fold_subgr"/>
</dbReference>
<keyword evidence="5 9" id="KW-0547">Nucleotide-binding</keyword>
<dbReference type="NCBIfam" id="TIGR00154">
    <property type="entry name" value="ispE"/>
    <property type="match status" value="1"/>
</dbReference>
<evidence type="ECO:0000256" key="9">
    <source>
        <dbReference type="HAMAP-Rule" id="MF_00061"/>
    </source>
</evidence>
<comment type="function">
    <text evidence="9">Catalyzes the phosphorylation of the position 2 hydroxy group of 4-diphosphocytidyl-2C-methyl-D-erythritol.</text>
</comment>
<dbReference type="SUPFAM" id="SSF54211">
    <property type="entry name" value="Ribosomal protein S5 domain 2-like"/>
    <property type="match status" value="1"/>
</dbReference>
<dbReference type="Gene3D" id="3.30.230.10">
    <property type="match status" value="1"/>
</dbReference>
<dbReference type="PIRSF" id="PIRSF010376">
    <property type="entry name" value="IspE"/>
    <property type="match status" value="1"/>
</dbReference>
<dbReference type="InterPro" id="IPR006204">
    <property type="entry name" value="GHMP_kinase_N_dom"/>
</dbReference>
<evidence type="ECO:0000259" key="11">
    <source>
        <dbReference type="Pfam" id="PF08544"/>
    </source>
</evidence>
<feature type="domain" description="GHMP kinase C-terminal" evidence="11">
    <location>
        <begin position="216"/>
        <end position="293"/>
    </location>
</feature>
<dbReference type="HAMAP" id="MF_00061">
    <property type="entry name" value="IspE"/>
    <property type="match status" value="1"/>
</dbReference>
<dbReference type="InterPro" id="IPR036554">
    <property type="entry name" value="GHMP_kinase_C_sf"/>
</dbReference>
<dbReference type="EMBL" id="JAIXCQ010000003">
    <property type="protein sequence ID" value="MCA5892926.1"/>
    <property type="molecule type" value="Genomic_DNA"/>
</dbReference>
<feature type="domain" description="GHMP kinase N-terminal" evidence="10">
    <location>
        <begin position="79"/>
        <end position="156"/>
    </location>
</feature>
<evidence type="ECO:0000256" key="2">
    <source>
        <dbReference type="ARBA" id="ARBA00012052"/>
    </source>
</evidence>
<dbReference type="SUPFAM" id="SSF55060">
    <property type="entry name" value="GHMP Kinase, C-terminal domain"/>
    <property type="match status" value="1"/>
</dbReference>
<keyword evidence="13" id="KW-1185">Reference proteome</keyword>
<gene>
    <name evidence="9" type="primary">ispE</name>
    <name evidence="12" type="ORF">LEP48_06100</name>
</gene>
<evidence type="ECO:0000259" key="10">
    <source>
        <dbReference type="Pfam" id="PF00288"/>
    </source>
</evidence>
<evidence type="ECO:0000256" key="4">
    <source>
        <dbReference type="ARBA" id="ARBA00022679"/>
    </source>
</evidence>
<comment type="caution">
    <text evidence="12">The sequence shown here is derived from an EMBL/GenBank/DDBJ whole genome shotgun (WGS) entry which is preliminary data.</text>
</comment>
<evidence type="ECO:0000313" key="13">
    <source>
        <dbReference type="Proteomes" id="UP001319870"/>
    </source>
</evidence>
<evidence type="ECO:0000313" key="12">
    <source>
        <dbReference type="EMBL" id="MCA5892926.1"/>
    </source>
</evidence>
<dbReference type="Pfam" id="PF08544">
    <property type="entry name" value="GHMP_kinases_C"/>
    <property type="match status" value="1"/>
</dbReference>
<dbReference type="InterPro" id="IPR004424">
    <property type="entry name" value="IspE"/>
</dbReference>
<keyword evidence="6 9" id="KW-0418">Kinase</keyword>
<dbReference type="GO" id="GO:0050515">
    <property type="term" value="F:4-(cytidine 5'-diphospho)-2-C-methyl-D-erythritol kinase activity"/>
    <property type="evidence" value="ECO:0007669"/>
    <property type="project" value="UniProtKB-EC"/>
</dbReference>
<feature type="active site" evidence="9">
    <location>
        <position position="19"/>
    </location>
</feature>
<keyword evidence="9" id="KW-0414">Isoprene biosynthesis</keyword>
<dbReference type="EC" id="2.7.1.148" evidence="2 9"/>
<dbReference type="RefSeq" id="WP_225564685.1">
    <property type="nucleotide sequence ID" value="NZ_JAIXCQ010000003.1"/>
</dbReference>
<feature type="binding site" evidence="9">
    <location>
        <begin position="107"/>
        <end position="117"/>
    </location>
    <ligand>
        <name>ATP</name>
        <dbReference type="ChEBI" id="CHEBI:30616"/>
    </ligand>
</feature>
<dbReference type="PANTHER" id="PTHR43527:SF2">
    <property type="entry name" value="4-DIPHOSPHOCYTIDYL-2-C-METHYL-D-ERYTHRITOL KINASE, CHLOROPLASTIC"/>
    <property type="match status" value="1"/>
</dbReference>